<dbReference type="Pfam" id="PF00528">
    <property type="entry name" value="BPD_transp_1"/>
    <property type="match status" value="1"/>
</dbReference>
<feature type="transmembrane region" description="Helical" evidence="7">
    <location>
        <begin position="188"/>
        <end position="212"/>
    </location>
</feature>
<feature type="transmembrane region" description="Helical" evidence="7">
    <location>
        <begin position="84"/>
        <end position="104"/>
    </location>
</feature>
<dbReference type="CDD" id="cd06261">
    <property type="entry name" value="TM_PBP2"/>
    <property type="match status" value="1"/>
</dbReference>
<feature type="domain" description="ABC transmembrane type-1" evidence="8">
    <location>
        <begin position="81"/>
        <end position="282"/>
    </location>
</feature>
<feature type="transmembrane region" description="Helical" evidence="7">
    <location>
        <begin position="147"/>
        <end position="168"/>
    </location>
</feature>
<evidence type="ECO:0000256" key="2">
    <source>
        <dbReference type="ARBA" id="ARBA00022448"/>
    </source>
</evidence>
<feature type="transmembrane region" description="Helical" evidence="7">
    <location>
        <begin position="266"/>
        <end position="286"/>
    </location>
</feature>
<dbReference type="EMBL" id="JACRSY010000007">
    <property type="protein sequence ID" value="MBC8579062.1"/>
    <property type="molecule type" value="Genomic_DNA"/>
</dbReference>
<dbReference type="GO" id="GO:0005886">
    <property type="term" value="C:plasma membrane"/>
    <property type="evidence" value="ECO:0007669"/>
    <property type="project" value="UniProtKB-SubCell"/>
</dbReference>
<evidence type="ECO:0000256" key="7">
    <source>
        <dbReference type="RuleBase" id="RU363032"/>
    </source>
</evidence>
<dbReference type="Proteomes" id="UP000655830">
    <property type="component" value="Unassembled WGS sequence"/>
</dbReference>
<keyword evidence="10" id="KW-1185">Reference proteome</keyword>
<dbReference type="PANTHER" id="PTHR43744">
    <property type="entry name" value="ABC TRANSPORTER PERMEASE PROTEIN MG189-RELATED-RELATED"/>
    <property type="match status" value="1"/>
</dbReference>
<comment type="caution">
    <text evidence="9">The sequence shown here is derived from an EMBL/GenBank/DDBJ whole genome shotgun (WGS) entry which is preliminary data.</text>
</comment>
<evidence type="ECO:0000256" key="5">
    <source>
        <dbReference type="ARBA" id="ARBA00022989"/>
    </source>
</evidence>
<keyword evidence="2 7" id="KW-0813">Transport</keyword>
<feature type="transmembrane region" description="Helical" evidence="7">
    <location>
        <begin position="116"/>
        <end position="141"/>
    </location>
</feature>
<dbReference type="RefSeq" id="WP_249332214.1">
    <property type="nucleotide sequence ID" value="NZ_JACRSY010000007.1"/>
</dbReference>
<accession>A0A926EJ11</accession>
<gene>
    <name evidence="9" type="ORF">H8718_05875</name>
</gene>
<reference evidence="9" key="1">
    <citation type="submission" date="2020-08" db="EMBL/GenBank/DDBJ databases">
        <title>Genome public.</title>
        <authorList>
            <person name="Liu C."/>
            <person name="Sun Q."/>
        </authorList>
    </citation>
    <scope>NUCLEOTIDE SEQUENCE</scope>
    <source>
        <strain evidence="9">NSJ-12</strain>
    </source>
</reference>
<evidence type="ECO:0000256" key="3">
    <source>
        <dbReference type="ARBA" id="ARBA00022475"/>
    </source>
</evidence>
<dbReference type="Gene3D" id="1.10.3720.10">
    <property type="entry name" value="MetI-like"/>
    <property type="match status" value="1"/>
</dbReference>
<evidence type="ECO:0000313" key="10">
    <source>
        <dbReference type="Proteomes" id="UP000655830"/>
    </source>
</evidence>
<evidence type="ECO:0000313" key="9">
    <source>
        <dbReference type="EMBL" id="MBC8579062.1"/>
    </source>
</evidence>
<dbReference type="PROSITE" id="PS50928">
    <property type="entry name" value="ABC_TM1"/>
    <property type="match status" value="1"/>
</dbReference>
<name>A0A926EJ11_9FIRM</name>
<organism evidence="9 10">
    <name type="scientific">Zhenhengia yiwuensis</name>
    <dbReference type="NCBI Taxonomy" id="2763666"/>
    <lineage>
        <taxon>Bacteria</taxon>
        <taxon>Bacillati</taxon>
        <taxon>Bacillota</taxon>
        <taxon>Clostridia</taxon>
        <taxon>Lachnospirales</taxon>
        <taxon>Lachnospiraceae</taxon>
        <taxon>Zhenhengia</taxon>
    </lineage>
</organism>
<evidence type="ECO:0000256" key="1">
    <source>
        <dbReference type="ARBA" id="ARBA00004651"/>
    </source>
</evidence>
<keyword evidence="3" id="KW-1003">Cell membrane</keyword>
<comment type="subcellular location">
    <subcellularLocation>
        <location evidence="1 7">Cell membrane</location>
        <topology evidence="1 7">Multi-pass membrane protein</topology>
    </subcellularLocation>
</comment>
<dbReference type="InterPro" id="IPR035906">
    <property type="entry name" value="MetI-like_sf"/>
</dbReference>
<protein>
    <submittedName>
        <fullName evidence="9">Carbohydrate ABC transporter permease</fullName>
    </submittedName>
</protein>
<keyword evidence="4 7" id="KW-0812">Transmembrane</keyword>
<dbReference type="InterPro" id="IPR000515">
    <property type="entry name" value="MetI-like"/>
</dbReference>
<comment type="similarity">
    <text evidence="7">Belongs to the binding-protein-dependent transport system permease family.</text>
</comment>
<dbReference type="SUPFAM" id="SSF161098">
    <property type="entry name" value="MetI-like"/>
    <property type="match status" value="1"/>
</dbReference>
<evidence type="ECO:0000259" key="8">
    <source>
        <dbReference type="PROSITE" id="PS50928"/>
    </source>
</evidence>
<dbReference type="PANTHER" id="PTHR43744:SF9">
    <property type="entry name" value="POLYGALACTURONAN_RHAMNOGALACTURONAN TRANSPORT SYSTEM PERMEASE PROTEIN YTCP"/>
    <property type="match status" value="1"/>
</dbReference>
<keyword evidence="5 7" id="KW-1133">Transmembrane helix</keyword>
<dbReference type="AlphaFoldDB" id="A0A926EJ11"/>
<feature type="transmembrane region" description="Helical" evidence="7">
    <location>
        <begin position="20"/>
        <end position="41"/>
    </location>
</feature>
<keyword evidence="6 7" id="KW-0472">Membrane</keyword>
<dbReference type="GO" id="GO:0055085">
    <property type="term" value="P:transmembrane transport"/>
    <property type="evidence" value="ECO:0007669"/>
    <property type="project" value="InterPro"/>
</dbReference>
<proteinExistence type="inferred from homology"/>
<evidence type="ECO:0000256" key="6">
    <source>
        <dbReference type="ARBA" id="ARBA00023136"/>
    </source>
</evidence>
<evidence type="ECO:0000256" key="4">
    <source>
        <dbReference type="ARBA" id="ARBA00022692"/>
    </source>
</evidence>
<sequence>MKKTKGSKINETRQDKVFNAINTVILWLVLILVAYPLIYVLSASFSNPQAVSSGKVWLWPVDFTLRGYEVVFQHPDIVRGFFNAIYITVLGTVIQVIITIMAAYPLSRKTLYGKGVITLFFTFTMFFGGGLIPTFILINNLGLYNTYWALILPGAVGVYNVIVARTFFQTTIPEDLFEAGQLDGCSDFRFLMSVVLPLSKPIIAVLVMFYAVGHWNSYFGPMIYLADKQLYPLQIVLRNILVQNQFDSQMMMDVASMEQQKGLAELIKYAVIVISSLPMLILYPFIQKHFVKGVMIGAIKG</sequence>